<dbReference type="NCBIfam" id="TIGR02467">
    <property type="entry name" value="CbiE"/>
    <property type="match status" value="1"/>
</dbReference>
<dbReference type="InterPro" id="IPR029063">
    <property type="entry name" value="SAM-dependent_MTases_sf"/>
</dbReference>
<gene>
    <name evidence="7" type="primary">cbiE</name>
    <name evidence="7" type="ORF">NNL22_18515</name>
</gene>
<sequence length="428" mass="46328">MSTLSHVQWTGQPIQVVGLGVGSDNGPQLGYSAQAALAEADWIIGAPHQLEKVARFNTQANKITYPSPFSALSEWLLAHQQQRIVLLASGDPLYYGLGDWLVRTVGREQLIFHANISSVQAAFHQLGLPWQDAETISLHGRPLVNIRARIQPNRLYAVLTDQHSHPAAIANELVECRFEQSTLWVCEDLGGPEEQIRSFQVKDPALTTATFNPLHVTIIQCQGSGGILPTFPGIADELFETGKEPGKGLITKKEVRIAILSQLAPKAGDIGWDIGAGCGSVAIEWARWNPFGKVFAIENHAERLAYCGINQAKFGVVNNLNIMAGTAPEACDELPDPDAVFIGGSGGQLHHILDITLKRLKPSGRIVASAVTETTKAALIQYAENLPDSITVEWSQIALSRGGSIANQLVMRPQLPVTLLTLTKGEDD</sequence>
<evidence type="ECO:0000256" key="4">
    <source>
        <dbReference type="ARBA" id="ARBA00022679"/>
    </source>
</evidence>
<name>A0A9E8KQA2_9ALTE</name>
<dbReference type="KEGG" id="asem:NNL22_18515"/>
<dbReference type="CDD" id="cd02440">
    <property type="entry name" value="AdoMet_MTases"/>
    <property type="match status" value="1"/>
</dbReference>
<dbReference type="Pfam" id="PF00590">
    <property type="entry name" value="TP_methylase"/>
    <property type="match status" value="1"/>
</dbReference>
<dbReference type="CDD" id="cd11644">
    <property type="entry name" value="Precorrin-6Y-MT"/>
    <property type="match status" value="1"/>
</dbReference>
<reference evidence="7" key="1">
    <citation type="submission" date="2022-07" db="EMBL/GenBank/DDBJ databases">
        <title>Alkalimarinus sp. nov., isolated from gut of a Alitta virens.</title>
        <authorList>
            <person name="Yang A.I."/>
            <person name="Shin N.-R."/>
        </authorList>
    </citation>
    <scope>NUCLEOTIDE SEQUENCE</scope>
    <source>
        <strain evidence="7">FA028</strain>
    </source>
</reference>
<dbReference type="NCBIfam" id="TIGR02469">
    <property type="entry name" value="CbiT"/>
    <property type="match status" value="1"/>
</dbReference>
<dbReference type="Gene3D" id="3.40.50.150">
    <property type="entry name" value="Vaccinia Virus protein VP39"/>
    <property type="match status" value="1"/>
</dbReference>
<evidence type="ECO:0000256" key="3">
    <source>
        <dbReference type="ARBA" id="ARBA00022603"/>
    </source>
</evidence>
<evidence type="ECO:0000259" key="6">
    <source>
        <dbReference type="Pfam" id="PF00590"/>
    </source>
</evidence>
<dbReference type="SUPFAM" id="SSF53335">
    <property type="entry name" value="S-adenosyl-L-methionine-dependent methyltransferases"/>
    <property type="match status" value="1"/>
</dbReference>
<keyword evidence="5" id="KW-0949">S-adenosyl-L-methionine</keyword>
<keyword evidence="2" id="KW-0169">Cobalamin biosynthesis</keyword>
<accession>A0A9E8KQA2</accession>
<dbReference type="EMBL" id="CP101527">
    <property type="protein sequence ID" value="UZW74990.1"/>
    <property type="molecule type" value="Genomic_DNA"/>
</dbReference>
<dbReference type="InterPro" id="IPR006365">
    <property type="entry name" value="Cbl_synth_CobL"/>
</dbReference>
<dbReference type="AlphaFoldDB" id="A0A9E8KQA2"/>
<evidence type="ECO:0000313" key="7">
    <source>
        <dbReference type="EMBL" id="UZW74990.1"/>
    </source>
</evidence>
<dbReference type="RefSeq" id="WP_251812348.1">
    <property type="nucleotide sequence ID" value="NZ_CP101527.1"/>
</dbReference>
<comment type="pathway">
    <text evidence="1">Cofactor biosynthesis; adenosylcobalamin biosynthesis.</text>
</comment>
<protein>
    <submittedName>
        <fullName evidence="7">Precorrin-6y C5,15-methyltransferase (Decarboxylating) subunit CbiE</fullName>
    </submittedName>
</protein>
<dbReference type="GO" id="GO:0032259">
    <property type="term" value="P:methylation"/>
    <property type="evidence" value="ECO:0007669"/>
    <property type="project" value="UniProtKB-KW"/>
</dbReference>
<dbReference type="SUPFAM" id="SSF53790">
    <property type="entry name" value="Tetrapyrrole methylase"/>
    <property type="match status" value="1"/>
</dbReference>
<keyword evidence="8" id="KW-1185">Reference proteome</keyword>
<organism evidence="7 8">
    <name type="scientific">Alkalimarinus sediminis</name>
    <dbReference type="NCBI Taxonomy" id="1632866"/>
    <lineage>
        <taxon>Bacteria</taxon>
        <taxon>Pseudomonadati</taxon>
        <taxon>Pseudomonadota</taxon>
        <taxon>Gammaproteobacteria</taxon>
        <taxon>Alteromonadales</taxon>
        <taxon>Alteromonadaceae</taxon>
        <taxon>Alkalimarinus</taxon>
    </lineage>
</organism>
<dbReference type="InterPro" id="IPR050714">
    <property type="entry name" value="Cobalamin_biosynth_MTase"/>
</dbReference>
<evidence type="ECO:0000256" key="2">
    <source>
        <dbReference type="ARBA" id="ARBA00022573"/>
    </source>
</evidence>
<dbReference type="GO" id="GO:0008276">
    <property type="term" value="F:protein methyltransferase activity"/>
    <property type="evidence" value="ECO:0007669"/>
    <property type="project" value="InterPro"/>
</dbReference>
<dbReference type="InterPro" id="IPR014008">
    <property type="entry name" value="Cbl_synth_MTase_CbiT"/>
</dbReference>
<dbReference type="InterPro" id="IPR014777">
    <property type="entry name" value="4pyrrole_Mease_sub1"/>
</dbReference>
<dbReference type="InterPro" id="IPR035996">
    <property type="entry name" value="4pyrrol_Methylase_sf"/>
</dbReference>
<evidence type="ECO:0000313" key="8">
    <source>
        <dbReference type="Proteomes" id="UP001164472"/>
    </source>
</evidence>
<dbReference type="Proteomes" id="UP001164472">
    <property type="component" value="Chromosome"/>
</dbReference>
<dbReference type="InterPro" id="IPR014776">
    <property type="entry name" value="4pyrrole_Mease_sub2"/>
</dbReference>
<dbReference type="InterPro" id="IPR000878">
    <property type="entry name" value="4pyrrol_Mease"/>
</dbReference>
<dbReference type="GO" id="GO:0009236">
    <property type="term" value="P:cobalamin biosynthetic process"/>
    <property type="evidence" value="ECO:0007669"/>
    <property type="project" value="UniProtKB-KW"/>
</dbReference>
<dbReference type="PANTHER" id="PTHR43182">
    <property type="entry name" value="COBALT-PRECORRIN-6B C(15)-METHYLTRANSFERASE (DECARBOXYLATING)"/>
    <property type="match status" value="1"/>
</dbReference>
<feature type="domain" description="Tetrapyrrole methylase" evidence="6">
    <location>
        <begin position="16"/>
        <end position="202"/>
    </location>
</feature>
<proteinExistence type="predicted"/>
<dbReference type="Gene3D" id="3.40.1010.10">
    <property type="entry name" value="Cobalt-precorrin-4 Transmethylase, Domain 1"/>
    <property type="match status" value="1"/>
</dbReference>
<dbReference type="PIRSF" id="PIRSF036428">
    <property type="entry name" value="CobL"/>
    <property type="match status" value="1"/>
</dbReference>
<keyword evidence="3" id="KW-0489">Methyltransferase</keyword>
<dbReference type="InterPro" id="IPR012818">
    <property type="entry name" value="CbiE"/>
</dbReference>
<dbReference type="Gene3D" id="3.30.950.10">
    <property type="entry name" value="Methyltransferase, Cobalt-precorrin-4 Transmethylase, Domain 2"/>
    <property type="match status" value="1"/>
</dbReference>
<evidence type="ECO:0000256" key="5">
    <source>
        <dbReference type="ARBA" id="ARBA00022691"/>
    </source>
</evidence>
<keyword evidence="4" id="KW-0808">Transferase</keyword>
<evidence type="ECO:0000256" key="1">
    <source>
        <dbReference type="ARBA" id="ARBA00004953"/>
    </source>
</evidence>
<dbReference type="PANTHER" id="PTHR43182:SF1">
    <property type="entry name" value="COBALT-PRECORRIN-7 C(5)-METHYLTRANSFERASE"/>
    <property type="match status" value="1"/>
</dbReference>